<evidence type="ECO:0000256" key="1">
    <source>
        <dbReference type="SAM" id="MobiDB-lite"/>
    </source>
</evidence>
<gene>
    <name evidence="2" type="ORF">TrCOL_g103</name>
</gene>
<evidence type="ECO:0000313" key="2">
    <source>
        <dbReference type="EMBL" id="GMI40461.1"/>
    </source>
</evidence>
<dbReference type="AlphaFoldDB" id="A0A9W7L9R3"/>
<feature type="region of interest" description="Disordered" evidence="1">
    <location>
        <begin position="1"/>
        <end position="87"/>
    </location>
</feature>
<feature type="compositionally biased region" description="Polar residues" evidence="1">
    <location>
        <begin position="42"/>
        <end position="51"/>
    </location>
</feature>
<dbReference type="EMBL" id="BRYA01000129">
    <property type="protein sequence ID" value="GMI40461.1"/>
    <property type="molecule type" value="Genomic_DNA"/>
</dbReference>
<proteinExistence type="predicted"/>
<dbReference type="OrthoDB" id="10612807at2759"/>
<keyword evidence="3" id="KW-1185">Reference proteome</keyword>
<accession>A0A9W7L9R3</accession>
<name>A0A9W7L9R3_9STRA</name>
<evidence type="ECO:0000313" key="3">
    <source>
        <dbReference type="Proteomes" id="UP001165065"/>
    </source>
</evidence>
<feature type="compositionally biased region" description="Basic and acidic residues" evidence="1">
    <location>
        <begin position="76"/>
        <end position="87"/>
    </location>
</feature>
<comment type="caution">
    <text evidence="2">The sequence shown here is derived from an EMBL/GenBank/DDBJ whole genome shotgun (WGS) entry which is preliminary data.</text>
</comment>
<reference evidence="3" key="1">
    <citation type="journal article" date="2023" name="Commun. Biol.">
        <title>Genome analysis of Parmales, the sister group of diatoms, reveals the evolutionary specialization of diatoms from phago-mixotrophs to photoautotrophs.</title>
        <authorList>
            <person name="Ban H."/>
            <person name="Sato S."/>
            <person name="Yoshikawa S."/>
            <person name="Yamada K."/>
            <person name="Nakamura Y."/>
            <person name="Ichinomiya M."/>
            <person name="Sato N."/>
            <person name="Blanc-Mathieu R."/>
            <person name="Endo H."/>
            <person name="Kuwata A."/>
            <person name="Ogata H."/>
        </authorList>
    </citation>
    <scope>NUCLEOTIDE SEQUENCE [LARGE SCALE GENOMIC DNA]</scope>
</reference>
<sequence length="117" mass="13668">MFKRSPKNKTPDNKEDNKVDNKDNNDNNDNNNTDNNDDNNDTISKTNSPPKQAQPKIGKSPTEKVVTHVIPSLAPRDIEEPKAEENPPEERFWWRWFTGYWGPWYNKESSPEPPFKK</sequence>
<feature type="compositionally biased region" description="Basic and acidic residues" evidence="1">
    <location>
        <begin position="9"/>
        <end position="25"/>
    </location>
</feature>
<protein>
    <submittedName>
        <fullName evidence="2">Uncharacterized protein</fullName>
    </submittedName>
</protein>
<organism evidence="2 3">
    <name type="scientific">Triparma columacea</name>
    <dbReference type="NCBI Taxonomy" id="722753"/>
    <lineage>
        <taxon>Eukaryota</taxon>
        <taxon>Sar</taxon>
        <taxon>Stramenopiles</taxon>
        <taxon>Ochrophyta</taxon>
        <taxon>Bolidophyceae</taxon>
        <taxon>Parmales</taxon>
        <taxon>Triparmaceae</taxon>
        <taxon>Triparma</taxon>
    </lineage>
</organism>
<dbReference type="Proteomes" id="UP001165065">
    <property type="component" value="Unassembled WGS sequence"/>
</dbReference>